<feature type="domain" description="Post-SET" evidence="13">
    <location>
        <begin position="654"/>
        <end position="670"/>
    </location>
</feature>
<keyword evidence="15" id="KW-1185">Reference proteome</keyword>
<evidence type="ECO:0000256" key="2">
    <source>
        <dbReference type="ARBA" id="ARBA00022454"/>
    </source>
</evidence>
<dbReference type="PROSITE" id="PS50867">
    <property type="entry name" value="PRE_SET"/>
    <property type="match status" value="1"/>
</dbReference>
<dbReference type="SUPFAM" id="SSF54160">
    <property type="entry name" value="Chromo domain-like"/>
    <property type="match status" value="1"/>
</dbReference>
<dbReference type="InterPro" id="IPR003616">
    <property type="entry name" value="Post-SET_dom"/>
</dbReference>
<evidence type="ECO:0000256" key="1">
    <source>
        <dbReference type="ARBA" id="ARBA00004584"/>
    </source>
</evidence>
<organism evidence="14 15">
    <name type="scientific">Homarus americanus</name>
    <name type="common">American lobster</name>
    <dbReference type="NCBI Taxonomy" id="6706"/>
    <lineage>
        <taxon>Eukaryota</taxon>
        <taxon>Metazoa</taxon>
        <taxon>Ecdysozoa</taxon>
        <taxon>Arthropoda</taxon>
        <taxon>Crustacea</taxon>
        <taxon>Multicrustacea</taxon>
        <taxon>Malacostraca</taxon>
        <taxon>Eumalacostraca</taxon>
        <taxon>Eucarida</taxon>
        <taxon>Decapoda</taxon>
        <taxon>Pleocyemata</taxon>
        <taxon>Astacidea</taxon>
        <taxon>Nephropoidea</taxon>
        <taxon>Nephropidae</taxon>
        <taxon>Homarus</taxon>
    </lineage>
</organism>
<evidence type="ECO:0000256" key="9">
    <source>
        <dbReference type="SAM" id="MobiDB-lite"/>
    </source>
</evidence>
<dbReference type="SUPFAM" id="SSF82199">
    <property type="entry name" value="SET domain"/>
    <property type="match status" value="1"/>
</dbReference>
<dbReference type="InterPro" id="IPR016197">
    <property type="entry name" value="Chromo-like_dom_sf"/>
</dbReference>
<dbReference type="Pfam" id="PF00385">
    <property type="entry name" value="Chromo"/>
    <property type="match status" value="1"/>
</dbReference>
<dbReference type="CDD" id="cd00024">
    <property type="entry name" value="CD_CSD"/>
    <property type="match status" value="1"/>
</dbReference>
<evidence type="ECO:0000259" key="11">
    <source>
        <dbReference type="PROSITE" id="PS50280"/>
    </source>
</evidence>
<dbReference type="Proteomes" id="UP000747542">
    <property type="component" value="Unassembled WGS sequence"/>
</dbReference>
<evidence type="ECO:0000256" key="4">
    <source>
        <dbReference type="ARBA" id="ARBA00022679"/>
    </source>
</evidence>
<feature type="region of interest" description="Disordered" evidence="9">
    <location>
        <begin position="612"/>
        <end position="646"/>
    </location>
</feature>
<dbReference type="GO" id="GO:0005634">
    <property type="term" value="C:nucleus"/>
    <property type="evidence" value="ECO:0007669"/>
    <property type="project" value="InterPro"/>
</dbReference>
<sequence>MDEAQDKLNVCFNEFHEALNKTKQAFLVYKTKSFFFSDAEFTKSFAESLKRVEGELEAMGSSLRKLIGNQVGATNAQGKVSAPVVISKTETHMLHNASTDHTPEHSDTLVKTNGTASITPPVSEADNDDETLACVLDQGDHLQDVSGKIRLSLDKKRTHKKLSVSSSSFMAKRPRRSLFQPYKEQEEDLENSDIKEDVEYEVETIIDFKKSQGTYFYKVSWRGYGPDETTWEPSSNLTGCEELLIEFYKTRLREQENTKTDDLNYPVMPHDPSSQNLIHQALLEHIDHPSQEDYDNSIALFVSLKPPALKTQKEIHDLIERALSVKKKSRFNAIAKLLIEDKIMKESEGKRKKQLAELRMWERNINSICSDPAKLFVENFVDLTLPPMDFIYINECRAGEGVMIPSDPLVGCECTDCAVDHKSCCPKQMNSWFVYNKYGRLKVSLGTPIYECNNLCKCGPNCMNRVVQKGRSISLCIFRTANKRGWGVKTTENIKKDSLVTEYVGEVITSEEAERRGKIYDAQGCTYLFDLDYNRGDQNLYTVDAAKCGNVSHFINHSCDPNLVVFNVWVNCLDPDLPRLALFAARDIRKGEELTFDYNSGLKSEQIIDRPLSQSTEENEESVFTPVKGEGAKDTSSPELVLKTPKGNRGLQYGKTECHCGAANCRKYFF</sequence>
<dbReference type="PANTHER" id="PTHR46223:SF4">
    <property type="entry name" value="HISTONE-LYSINE N-METHYLTRANSFERASE-RELATED"/>
    <property type="match status" value="1"/>
</dbReference>
<dbReference type="GO" id="GO:0032259">
    <property type="term" value="P:methylation"/>
    <property type="evidence" value="ECO:0007669"/>
    <property type="project" value="UniProtKB-KW"/>
</dbReference>
<dbReference type="PANTHER" id="PTHR46223">
    <property type="entry name" value="HISTONE-LYSINE N-METHYLTRANSFERASE SUV39H"/>
    <property type="match status" value="1"/>
</dbReference>
<name>A0A8J5N0E5_HOMAM</name>
<comment type="caution">
    <text evidence="14">The sequence shown here is derived from an EMBL/GenBank/DDBJ whole genome shotgun (WGS) entry which is preliminary data.</text>
</comment>
<keyword evidence="6" id="KW-0479">Metal-binding</keyword>
<dbReference type="Gene3D" id="2.40.50.40">
    <property type="match status" value="1"/>
</dbReference>
<dbReference type="InterPro" id="IPR046341">
    <property type="entry name" value="SET_dom_sf"/>
</dbReference>
<feature type="domain" description="Chromo" evidence="10">
    <location>
        <begin position="200"/>
        <end position="259"/>
    </location>
</feature>
<dbReference type="AlphaFoldDB" id="A0A8J5N0E5"/>
<dbReference type="SMART" id="SM00317">
    <property type="entry name" value="SET"/>
    <property type="match status" value="1"/>
</dbReference>
<evidence type="ECO:0000256" key="3">
    <source>
        <dbReference type="ARBA" id="ARBA00022603"/>
    </source>
</evidence>
<proteinExistence type="predicted"/>
<dbReference type="GO" id="GO:0008270">
    <property type="term" value="F:zinc ion binding"/>
    <property type="evidence" value="ECO:0007669"/>
    <property type="project" value="InterPro"/>
</dbReference>
<dbReference type="PROSITE" id="PS50013">
    <property type="entry name" value="CHROMO_2"/>
    <property type="match status" value="1"/>
</dbReference>
<keyword evidence="4" id="KW-0808">Transferase</keyword>
<feature type="domain" description="Pre-SET" evidence="12">
    <location>
        <begin position="410"/>
        <end position="470"/>
    </location>
</feature>
<evidence type="ECO:0000256" key="7">
    <source>
        <dbReference type="ARBA" id="ARBA00022833"/>
    </source>
</evidence>
<dbReference type="GO" id="GO:0046974">
    <property type="term" value="F:histone H3K9 methyltransferase activity"/>
    <property type="evidence" value="ECO:0007669"/>
    <property type="project" value="TreeGrafter"/>
</dbReference>
<dbReference type="Pfam" id="PF05033">
    <property type="entry name" value="Pre-SET"/>
    <property type="match status" value="1"/>
</dbReference>
<evidence type="ECO:0000313" key="15">
    <source>
        <dbReference type="Proteomes" id="UP000747542"/>
    </source>
</evidence>
<dbReference type="SMART" id="SM00508">
    <property type="entry name" value="PostSET"/>
    <property type="match status" value="1"/>
</dbReference>
<keyword evidence="5" id="KW-0949">S-adenosyl-L-methionine</keyword>
<evidence type="ECO:0000259" key="13">
    <source>
        <dbReference type="PROSITE" id="PS50868"/>
    </source>
</evidence>
<reference evidence="14" key="1">
    <citation type="journal article" date="2021" name="Sci. Adv.">
        <title>The American lobster genome reveals insights on longevity, neural, and immune adaptations.</title>
        <authorList>
            <person name="Polinski J.M."/>
            <person name="Zimin A.V."/>
            <person name="Clark K.F."/>
            <person name="Kohn A.B."/>
            <person name="Sadowski N."/>
            <person name="Timp W."/>
            <person name="Ptitsyn A."/>
            <person name="Khanna P."/>
            <person name="Romanova D.Y."/>
            <person name="Williams P."/>
            <person name="Greenwood S.J."/>
            <person name="Moroz L.L."/>
            <person name="Walt D.R."/>
            <person name="Bodnar A.G."/>
        </authorList>
    </citation>
    <scope>NUCLEOTIDE SEQUENCE</scope>
    <source>
        <strain evidence="14">GMGI-L3</strain>
    </source>
</reference>
<dbReference type="InterPro" id="IPR050973">
    <property type="entry name" value="H3K9_Histone-Lys_N-MTase"/>
</dbReference>
<dbReference type="InterPro" id="IPR000953">
    <property type="entry name" value="Chromo/chromo_shadow_dom"/>
</dbReference>
<comment type="subcellular location">
    <subcellularLocation>
        <location evidence="1">Chromosome</location>
        <location evidence="1">Centromere</location>
    </subcellularLocation>
</comment>
<evidence type="ECO:0000256" key="5">
    <source>
        <dbReference type="ARBA" id="ARBA00022691"/>
    </source>
</evidence>
<dbReference type="Pfam" id="PF00856">
    <property type="entry name" value="SET"/>
    <property type="match status" value="1"/>
</dbReference>
<protein>
    <submittedName>
        <fullName evidence="14">Histone-lysine N-methyltransferase SUV39H2-like</fullName>
    </submittedName>
</protein>
<evidence type="ECO:0000259" key="10">
    <source>
        <dbReference type="PROSITE" id="PS50013"/>
    </source>
</evidence>
<dbReference type="PROSITE" id="PS50868">
    <property type="entry name" value="POST_SET"/>
    <property type="match status" value="1"/>
</dbReference>
<dbReference type="EMBL" id="JAHLQT010013773">
    <property type="protein sequence ID" value="KAG7170690.1"/>
    <property type="molecule type" value="Genomic_DNA"/>
</dbReference>
<dbReference type="PROSITE" id="PS50280">
    <property type="entry name" value="SET"/>
    <property type="match status" value="1"/>
</dbReference>
<keyword evidence="2" id="KW-0158">Chromosome</keyword>
<dbReference type="SMART" id="SM00298">
    <property type="entry name" value="CHROMO"/>
    <property type="match status" value="1"/>
</dbReference>
<keyword evidence="7" id="KW-0862">Zinc</keyword>
<evidence type="ECO:0000259" key="12">
    <source>
        <dbReference type="PROSITE" id="PS50867"/>
    </source>
</evidence>
<dbReference type="GO" id="GO:0000775">
    <property type="term" value="C:chromosome, centromeric region"/>
    <property type="evidence" value="ECO:0007669"/>
    <property type="project" value="UniProtKB-SubCell"/>
</dbReference>
<evidence type="ECO:0000313" key="14">
    <source>
        <dbReference type="EMBL" id="KAG7170690.1"/>
    </source>
</evidence>
<evidence type="ECO:0000256" key="6">
    <source>
        <dbReference type="ARBA" id="ARBA00022723"/>
    </source>
</evidence>
<accession>A0A8J5N0E5</accession>
<keyword evidence="3" id="KW-0489">Methyltransferase</keyword>
<dbReference type="Gene3D" id="2.170.270.10">
    <property type="entry name" value="SET domain"/>
    <property type="match status" value="1"/>
</dbReference>
<dbReference type="InterPro" id="IPR001214">
    <property type="entry name" value="SET_dom"/>
</dbReference>
<feature type="domain" description="SET" evidence="11">
    <location>
        <begin position="473"/>
        <end position="599"/>
    </location>
</feature>
<evidence type="ECO:0000256" key="8">
    <source>
        <dbReference type="ARBA" id="ARBA00023328"/>
    </source>
</evidence>
<gene>
    <name evidence="14" type="primary">suv39h2-L</name>
    <name evidence="14" type="ORF">Hamer_G013513</name>
</gene>
<keyword evidence="8" id="KW-0137">Centromere</keyword>
<dbReference type="InterPro" id="IPR007728">
    <property type="entry name" value="Pre-SET_dom"/>
</dbReference>
<dbReference type="SMART" id="SM00468">
    <property type="entry name" value="PreSET"/>
    <property type="match status" value="1"/>
</dbReference>
<dbReference type="CDD" id="cd10542">
    <property type="entry name" value="SET_SUV39H"/>
    <property type="match status" value="1"/>
</dbReference>
<dbReference type="InterPro" id="IPR023780">
    <property type="entry name" value="Chromo_domain"/>
</dbReference>